<name>A0AAV6VMS7_9ARAC</name>
<keyword evidence="1" id="KW-1133">Transmembrane helix</keyword>
<evidence type="ECO:0000256" key="1">
    <source>
        <dbReference type="SAM" id="Phobius"/>
    </source>
</evidence>
<dbReference type="AlphaFoldDB" id="A0AAV6VMS7"/>
<reference evidence="2 3" key="1">
    <citation type="journal article" date="2022" name="Nat. Ecol. Evol.">
        <title>A masculinizing supergene underlies an exaggerated male reproductive morph in a spider.</title>
        <authorList>
            <person name="Hendrickx F."/>
            <person name="De Corte Z."/>
            <person name="Sonet G."/>
            <person name="Van Belleghem S.M."/>
            <person name="Kostlbacher S."/>
            <person name="Vangestel C."/>
        </authorList>
    </citation>
    <scope>NUCLEOTIDE SEQUENCE [LARGE SCALE GENOMIC DNA]</scope>
    <source>
        <strain evidence="2">W744_W776</strain>
    </source>
</reference>
<feature type="transmembrane region" description="Helical" evidence="1">
    <location>
        <begin position="15"/>
        <end position="34"/>
    </location>
</feature>
<proteinExistence type="predicted"/>
<comment type="caution">
    <text evidence="2">The sequence shown here is derived from an EMBL/GenBank/DDBJ whole genome shotgun (WGS) entry which is preliminary data.</text>
</comment>
<dbReference type="EMBL" id="JAFNEN010000063">
    <property type="protein sequence ID" value="KAG8196856.1"/>
    <property type="molecule type" value="Genomic_DNA"/>
</dbReference>
<sequence length="82" mass="9480">MFHSMIGQRYSFSEGWWGAVVFFHGGGAVGMVTPSDRLLRDIRRCISTDWGYLEYQLINDKDVILLRNSLRRISSVRPYLAP</sequence>
<evidence type="ECO:0000313" key="3">
    <source>
        <dbReference type="Proteomes" id="UP000827092"/>
    </source>
</evidence>
<organism evidence="2 3">
    <name type="scientific">Oedothorax gibbosus</name>
    <dbReference type="NCBI Taxonomy" id="931172"/>
    <lineage>
        <taxon>Eukaryota</taxon>
        <taxon>Metazoa</taxon>
        <taxon>Ecdysozoa</taxon>
        <taxon>Arthropoda</taxon>
        <taxon>Chelicerata</taxon>
        <taxon>Arachnida</taxon>
        <taxon>Araneae</taxon>
        <taxon>Araneomorphae</taxon>
        <taxon>Entelegynae</taxon>
        <taxon>Araneoidea</taxon>
        <taxon>Linyphiidae</taxon>
        <taxon>Erigoninae</taxon>
        <taxon>Oedothorax</taxon>
    </lineage>
</organism>
<keyword evidence="1" id="KW-0472">Membrane</keyword>
<keyword evidence="3" id="KW-1185">Reference proteome</keyword>
<gene>
    <name evidence="2" type="ORF">JTE90_027568</name>
</gene>
<accession>A0AAV6VMS7</accession>
<protein>
    <submittedName>
        <fullName evidence="2">Uncharacterized protein</fullName>
    </submittedName>
</protein>
<evidence type="ECO:0000313" key="2">
    <source>
        <dbReference type="EMBL" id="KAG8196856.1"/>
    </source>
</evidence>
<dbReference type="Proteomes" id="UP000827092">
    <property type="component" value="Unassembled WGS sequence"/>
</dbReference>
<keyword evidence="1" id="KW-0812">Transmembrane</keyword>